<dbReference type="Pfam" id="PF02627">
    <property type="entry name" value="CMD"/>
    <property type="match status" value="1"/>
</dbReference>
<sequence>MSETRYRAGMKVRRAVLGDAHVNKATARATSLDRDFQRYIAEAAWGSVWSREGLSRRERSLITIAMLAGLGHEEELAMHLRAAIDNTGTSLDDIREVLLQVGVYCGVPHANTAFKIAKEVLGQEIRRAETTETA</sequence>
<dbReference type="Proteomes" id="UP001596425">
    <property type="component" value="Unassembled WGS sequence"/>
</dbReference>
<dbReference type="NCBIfam" id="TIGR02425">
    <property type="entry name" value="decarb_PcaC"/>
    <property type="match status" value="1"/>
</dbReference>
<evidence type="ECO:0000313" key="3">
    <source>
        <dbReference type="EMBL" id="MFC6632558.1"/>
    </source>
</evidence>
<dbReference type="SUPFAM" id="SSF69118">
    <property type="entry name" value="AhpD-like"/>
    <property type="match status" value="1"/>
</dbReference>
<evidence type="ECO:0000313" key="4">
    <source>
        <dbReference type="Proteomes" id="UP001596425"/>
    </source>
</evidence>
<dbReference type="InterPro" id="IPR029032">
    <property type="entry name" value="AhpD-like"/>
</dbReference>
<proteinExistence type="predicted"/>
<dbReference type="EC" id="4.1.1.44" evidence="1"/>
<keyword evidence="4" id="KW-1185">Reference proteome</keyword>
<dbReference type="PANTHER" id="PTHR33570:SF2">
    <property type="entry name" value="CARBOXYMUCONOLACTONE DECARBOXYLASE-LIKE DOMAIN-CONTAINING PROTEIN"/>
    <property type="match status" value="1"/>
</dbReference>
<protein>
    <recommendedName>
        <fullName evidence="1">4-carboxymuconolactone decarboxylase</fullName>
        <ecNumber evidence="1">4.1.1.44</ecNumber>
    </recommendedName>
</protein>
<dbReference type="GO" id="GO:0047575">
    <property type="term" value="F:4-carboxymuconolactone decarboxylase activity"/>
    <property type="evidence" value="ECO:0007669"/>
    <property type="project" value="UniProtKB-EC"/>
</dbReference>
<comment type="caution">
    <text evidence="3">The sequence shown here is derived from an EMBL/GenBank/DDBJ whole genome shotgun (WGS) entry which is preliminary data.</text>
</comment>
<dbReference type="InterPro" id="IPR012788">
    <property type="entry name" value="Decarb_PcaC"/>
</dbReference>
<dbReference type="InterPro" id="IPR003779">
    <property type="entry name" value="CMD-like"/>
</dbReference>
<reference evidence="4" key="1">
    <citation type="journal article" date="2019" name="Int. J. Syst. Evol. Microbiol.">
        <title>The Global Catalogue of Microorganisms (GCM) 10K type strain sequencing project: providing services to taxonomists for standard genome sequencing and annotation.</title>
        <authorList>
            <consortium name="The Broad Institute Genomics Platform"/>
            <consortium name="The Broad Institute Genome Sequencing Center for Infectious Disease"/>
            <person name="Wu L."/>
            <person name="Ma J."/>
        </authorList>
    </citation>
    <scope>NUCLEOTIDE SEQUENCE [LARGE SCALE GENOMIC DNA]</scope>
    <source>
        <strain evidence="4">CGMCC 1.13718</strain>
    </source>
</reference>
<evidence type="ECO:0000256" key="1">
    <source>
        <dbReference type="NCBIfam" id="TIGR02425"/>
    </source>
</evidence>
<dbReference type="RefSeq" id="WP_264299956.1">
    <property type="nucleotide sequence ID" value="NZ_JBHSVR010000001.1"/>
</dbReference>
<organism evidence="3 4">
    <name type="scientific">Microbulbifer taiwanensis</name>
    <dbReference type="NCBI Taxonomy" id="986746"/>
    <lineage>
        <taxon>Bacteria</taxon>
        <taxon>Pseudomonadati</taxon>
        <taxon>Pseudomonadota</taxon>
        <taxon>Gammaproteobacteria</taxon>
        <taxon>Cellvibrionales</taxon>
        <taxon>Microbulbiferaceae</taxon>
        <taxon>Microbulbifer</taxon>
    </lineage>
</organism>
<feature type="domain" description="Carboxymuconolactone decarboxylase-like" evidence="2">
    <location>
        <begin position="35"/>
        <end position="119"/>
    </location>
</feature>
<gene>
    <name evidence="3" type="primary">pcaC</name>
    <name evidence="3" type="ORF">ACFQBM_04660</name>
</gene>
<dbReference type="Gene3D" id="1.20.1290.10">
    <property type="entry name" value="AhpD-like"/>
    <property type="match status" value="1"/>
</dbReference>
<name>A0ABW1YJG4_9GAMM</name>
<dbReference type="PANTHER" id="PTHR33570">
    <property type="entry name" value="4-CARBOXYMUCONOLACTONE DECARBOXYLASE FAMILY PROTEIN"/>
    <property type="match status" value="1"/>
</dbReference>
<dbReference type="InterPro" id="IPR052512">
    <property type="entry name" value="4CMD/NDH-1_regulator"/>
</dbReference>
<accession>A0ABW1YJG4</accession>
<evidence type="ECO:0000259" key="2">
    <source>
        <dbReference type="Pfam" id="PF02627"/>
    </source>
</evidence>
<keyword evidence="3" id="KW-0456">Lyase</keyword>
<dbReference type="EMBL" id="JBHSVR010000001">
    <property type="protein sequence ID" value="MFC6632558.1"/>
    <property type="molecule type" value="Genomic_DNA"/>
</dbReference>